<dbReference type="PROSITE" id="PS51257">
    <property type="entry name" value="PROKAR_LIPOPROTEIN"/>
    <property type="match status" value="1"/>
</dbReference>
<keyword evidence="1" id="KW-0732">Signal</keyword>
<sequence length="212" mass="24079">MKKSAKYLLSLSTLGIALTTPLIALSCKKETKTKMQENKEEKDVLESLKNKDSITVLKEMFKDSTEQILANQKPEVINKLNELSSQATRPYLYTKKVKNETGNNIYTIKFSLDSKSIDKGDENQVLNINFKNSKLNEKLLEPLFNSMLNVDNQKENVERPKVKFAAIKWEEANGSKRYYLHVKFAGDGTVDVTTLTGSDVPKVDGEYKVYIN</sequence>
<accession>A0A3G8LGA6</accession>
<keyword evidence="3" id="KW-1185">Reference proteome</keyword>
<proteinExistence type="predicted"/>
<dbReference type="Proteomes" id="UP000275883">
    <property type="component" value="Chromosome"/>
</dbReference>
<name>A0A3G8LGA6_9MOLU</name>
<evidence type="ECO:0000313" key="2">
    <source>
        <dbReference type="EMBL" id="AZG68703.1"/>
    </source>
</evidence>
<protein>
    <recommendedName>
        <fullName evidence="4">Variable surface lipoprotein</fullName>
    </recommendedName>
</protein>
<organism evidence="2 3">
    <name type="scientific">Mycoplasma struthionis</name>
    <dbReference type="NCBI Taxonomy" id="538220"/>
    <lineage>
        <taxon>Bacteria</taxon>
        <taxon>Bacillati</taxon>
        <taxon>Mycoplasmatota</taxon>
        <taxon>Mollicutes</taxon>
        <taxon>Mycoplasmataceae</taxon>
        <taxon>Mycoplasma</taxon>
    </lineage>
</organism>
<dbReference type="EMBL" id="CP034044">
    <property type="protein sequence ID" value="AZG68703.1"/>
    <property type="molecule type" value="Genomic_DNA"/>
</dbReference>
<dbReference type="AlphaFoldDB" id="A0A3G8LGA6"/>
<evidence type="ECO:0000256" key="1">
    <source>
        <dbReference type="SAM" id="SignalP"/>
    </source>
</evidence>
<feature type="signal peptide" evidence="1">
    <location>
        <begin position="1"/>
        <end position="24"/>
    </location>
</feature>
<evidence type="ECO:0000313" key="3">
    <source>
        <dbReference type="Proteomes" id="UP000275883"/>
    </source>
</evidence>
<evidence type="ECO:0008006" key="4">
    <source>
        <dbReference type="Google" id="ProtNLM"/>
    </source>
</evidence>
<dbReference type="KEGG" id="mstr:EGN60_01865"/>
<feature type="chain" id="PRO_5018278196" description="Variable surface lipoprotein" evidence="1">
    <location>
        <begin position="25"/>
        <end position="212"/>
    </location>
</feature>
<reference evidence="2 3" key="1">
    <citation type="submission" date="2018-11" db="EMBL/GenBank/DDBJ databases">
        <title>Genome sequence of Mycoplasma struthionis sp. nov.</title>
        <authorList>
            <person name="Spergser J."/>
        </authorList>
    </citation>
    <scope>NUCLEOTIDE SEQUENCE [LARGE SCALE GENOMIC DNA]</scope>
    <source>
        <strain evidence="2 3">237IA</strain>
    </source>
</reference>
<dbReference type="RefSeq" id="WP_124724397.1">
    <property type="nucleotide sequence ID" value="NZ_CP034044.1"/>
</dbReference>
<gene>
    <name evidence="2" type="ORF">EGN60_01865</name>
</gene>